<dbReference type="AlphaFoldDB" id="A0A1J1E1S2"/>
<evidence type="ECO:0000313" key="2">
    <source>
        <dbReference type="Proteomes" id="UP000243197"/>
    </source>
</evidence>
<evidence type="ECO:0000313" key="1">
    <source>
        <dbReference type="EMBL" id="BAV94901.1"/>
    </source>
</evidence>
<dbReference type="Proteomes" id="UP000243197">
    <property type="component" value="Chromosome"/>
</dbReference>
<name>A0A1J1E1S2_9FLAO</name>
<accession>A0A1J1E1S2</accession>
<gene>
    <name evidence="1" type="ORF">JBKA6_0888</name>
</gene>
<organism evidence="1 2">
    <name type="scientific">Ichthyobacterium seriolicida</name>
    <dbReference type="NCBI Taxonomy" id="242600"/>
    <lineage>
        <taxon>Bacteria</taxon>
        <taxon>Pseudomonadati</taxon>
        <taxon>Bacteroidota</taxon>
        <taxon>Flavobacteriia</taxon>
        <taxon>Flavobacteriales</taxon>
        <taxon>Ichthyobacteriaceae</taxon>
        <taxon>Ichthyobacterium</taxon>
    </lineage>
</organism>
<dbReference type="KEGG" id="ise:JBKA6_0888"/>
<proteinExistence type="predicted"/>
<reference evidence="1 2" key="1">
    <citation type="submission" date="2014-03" db="EMBL/GenBank/DDBJ databases">
        <title>complete genome sequence of Flavobacteriaceae bacterium JBKA-6.</title>
        <authorList>
            <person name="Takano T."/>
            <person name="Nakamura Y."/>
            <person name="Takuma S."/>
            <person name="Yasuike M."/>
            <person name="Matsuyama T."/>
            <person name="Sakai T."/>
            <person name="Fujiwara A."/>
            <person name="Kimoto K."/>
            <person name="Fukuda Y."/>
            <person name="Kondo H."/>
            <person name="Hirono I."/>
            <person name="Nakayasu C."/>
        </authorList>
    </citation>
    <scope>NUCLEOTIDE SEQUENCE [LARGE SCALE GENOMIC DNA]</scope>
    <source>
        <strain evidence="1 2">JBKA-6</strain>
    </source>
</reference>
<keyword evidence="2" id="KW-1185">Reference proteome</keyword>
<protein>
    <submittedName>
        <fullName evidence="1">Uncharacterized protein</fullName>
    </submittedName>
</protein>
<sequence length="57" mass="6565">MRLLSNKLMNINRSIFSKITENNIIPKASVNVSLKDNSKLVFLYLTMKYTTDIIQMG</sequence>
<dbReference type="EMBL" id="AP014564">
    <property type="protein sequence ID" value="BAV94901.1"/>
    <property type="molecule type" value="Genomic_DNA"/>
</dbReference>